<gene>
    <name evidence="2" type="ORF">PoB_002507400</name>
</gene>
<organism evidence="2 3">
    <name type="scientific">Plakobranchus ocellatus</name>
    <dbReference type="NCBI Taxonomy" id="259542"/>
    <lineage>
        <taxon>Eukaryota</taxon>
        <taxon>Metazoa</taxon>
        <taxon>Spiralia</taxon>
        <taxon>Lophotrochozoa</taxon>
        <taxon>Mollusca</taxon>
        <taxon>Gastropoda</taxon>
        <taxon>Heterobranchia</taxon>
        <taxon>Euthyneura</taxon>
        <taxon>Panpulmonata</taxon>
        <taxon>Sacoglossa</taxon>
        <taxon>Placobranchoidea</taxon>
        <taxon>Plakobranchidae</taxon>
        <taxon>Plakobranchus</taxon>
    </lineage>
</organism>
<dbReference type="EMBL" id="BLXT01002860">
    <property type="protein sequence ID" value="GFN98568.1"/>
    <property type="molecule type" value="Genomic_DNA"/>
</dbReference>
<keyword evidence="3" id="KW-1185">Reference proteome</keyword>
<name>A0AAV3ZVV0_9GAST</name>
<evidence type="ECO:0000313" key="2">
    <source>
        <dbReference type="EMBL" id="GFN98568.1"/>
    </source>
</evidence>
<evidence type="ECO:0000313" key="3">
    <source>
        <dbReference type="Proteomes" id="UP000735302"/>
    </source>
</evidence>
<feature type="chain" id="PRO_5043898666" description="Secreted protein" evidence="1">
    <location>
        <begin position="22"/>
        <end position="83"/>
    </location>
</feature>
<comment type="caution">
    <text evidence="2">The sequence shown here is derived from an EMBL/GenBank/DDBJ whole genome shotgun (WGS) entry which is preliminary data.</text>
</comment>
<protein>
    <recommendedName>
        <fullName evidence="4">Secreted protein</fullName>
    </recommendedName>
</protein>
<keyword evidence="1" id="KW-0732">Signal</keyword>
<sequence length="83" mass="9031">MRVVLVLVCLSLAVLFGAVYSGKYPCIVQTPHDANSPCRGKHEAITDGKTGIIYCCAQGLFILARLVTVHGQREMLCSCYTII</sequence>
<feature type="signal peptide" evidence="1">
    <location>
        <begin position="1"/>
        <end position="21"/>
    </location>
</feature>
<accession>A0AAV3ZVV0</accession>
<reference evidence="2 3" key="1">
    <citation type="journal article" date="2021" name="Elife">
        <title>Chloroplast acquisition without the gene transfer in kleptoplastic sea slugs, Plakobranchus ocellatus.</title>
        <authorList>
            <person name="Maeda T."/>
            <person name="Takahashi S."/>
            <person name="Yoshida T."/>
            <person name="Shimamura S."/>
            <person name="Takaki Y."/>
            <person name="Nagai Y."/>
            <person name="Toyoda A."/>
            <person name="Suzuki Y."/>
            <person name="Arimoto A."/>
            <person name="Ishii H."/>
            <person name="Satoh N."/>
            <person name="Nishiyama T."/>
            <person name="Hasebe M."/>
            <person name="Maruyama T."/>
            <person name="Minagawa J."/>
            <person name="Obokata J."/>
            <person name="Shigenobu S."/>
        </authorList>
    </citation>
    <scope>NUCLEOTIDE SEQUENCE [LARGE SCALE GENOMIC DNA]</scope>
</reference>
<proteinExistence type="predicted"/>
<dbReference type="AlphaFoldDB" id="A0AAV3ZVV0"/>
<evidence type="ECO:0000256" key="1">
    <source>
        <dbReference type="SAM" id="SignalP"/>
    </source>
</evidence>
<dbReference type="Proteomes" id="UP000735302">
    <property type="component" value="Unassembled WGS sequence"/>
</dbReference>
<evidence type="ECO:0008006" key="4">
    <source>
        <dbReference type="Google" id="ProtNLM"/>
    </source>
</evidence>